<name>A0A7K1V9Z2_9NOCA</name>
<accession>A0A7K1V9Z2</accession>
<dbReference type="RefSeq" id="WP_157393054.1">
    <property type="nucleotide sequence ID" value="NZ_WRPP01000013.1"/>
</dbReference>
<protein>
    <submittedName>
        <fullName evidence="1">Uncharacterized protein</fullName>
    </submittedName>
</protein>
<evidence type="ECO:0000313" key="2">
    <source>
        <dbReference type="Proteomes" id="UP000466794"/>
    </source>
</evidence>
<evidence type="ECO:0000313" key="1">
    <source>
        <dbReference type="EMBL" id="MVU83474.1"/>
    </source>
</evidence>
<keyword evidence="2" id="KW-1185">Reference proteome</keyword>
<dbReference type="Proteomes" id="UP000466794">
    <property type="component" value="Unassembled WGS sequence"/>
</dbReference>
<organism evidence="1 2">
    <name type="scientific">Nocardia terrae</name>
    <dbReference type="NCBI Taxonomy" id="2675851"/>
    <lineage>
        <taxon>Bacteria</taxon>
        <taxon>Bacillati</taxon>
        <taxon>Actinomycetota</taxon>
        <taxon>Actinomycetes</taxon>
        <taxon>Mycobacteriales</taxon>
        <taxon>Nocardiaceae</taxon>
        <taxon>Nocardia</taxon>
    </lineage>
</organism>
<comment type="caution">
    <text evidence="1">The sequence shown here is derived from an EMBL/GenBank/DDBJ whole genome shotgun (WGS) entry which is preliminary data.</text>
</comment>
<gene>
    <name evidence="1" type="ORF">GPX89_40335</name>
</gene>
<sequence>MRSFPQIMTEHLAAIRKSFEIDPDPLVEPFNFHDQAGVFLHLLEKMSNTLDEINRKLPPRA</sequence>
<reference evidence="1 2" key="1">
    <citation type="submission" date="2019-12" db="EMBL/GenBank/DDBJ databases">
        <title>Nocardia sp. nov. ET3-3 isolated from soil.</title>
        <authorList>
            <person name="Kanchanasin P."/>
            <person name="Tanasupawat S."/>
            <person name="Yuki M."/>
            <person name="Kudo T."/>
        </authorList>
    </citation>
    <scope>NUCLEOTIDE SEQUENCE [LARGE SCALE GENOMIC DNA]</scope>
    <source>
        <strain evidence="1 2">ET3-3</strain>
    </source>
</reference>
<dbReference type="EMBL" id="WRPP01000013">
    <property type="protein sequence ID" value="MVU83474.1"/>
    <property type="molecule type" value="Genomic_DNA"/>
</dbReference>
<dbReference type="AlphaFoldDB" id="A0A7K1V9Z2"/>
<proteinExistence type="predicted"/>